<keyword evidence="7" id="KW-0732">Signal</keyword>
<evidence type="ECO:0000256" key="6">
    <source>
        <dbReference type="SAM" id="Phobius"/>
    </source>
</evidence>
<dbReference type="GO" id="GO:0032153">
    <property type="term" value="C:cell division site"/>
    <property type="evidence" value="ECO:0007669"/>
    <property type="project" value="TreeGrafter"/>
</dbReference>
<dbReference type="HOGENOM" id="CLU_016694_1_0_1"/>
<dbReference type="OMA" id="VFGYCKG"/>
<dbReference type="Proteomes" id="UP000008866">
    <property type="component" value="Unassembled WGS sequence"/>
</dbReference>
<dbReference type="InterPro" id="IPR009571">
    <property type="entry name" value="SUR7/Rim9-like_fungi"/>
</dbReference>
<feature type="transmembrane region" description="Helical" evidence="6">
    <location>
        <begin position="156"/>
        <end position="178"/>
    </location>
</feature>
<keyword evidence="4 6" id="KW-0472">Membrane</keyword>
<keyword evidence="9" id="KW-1185">Reference proteome</keyword>
<feature type="compositionally biased region" description="Polar residues" evidence="5">
    <location>
        <begin position="433"/>
        <end position="452"/>
    </location>
</feature>
<evidence type="ECO:0000256" key="3">
    <source>
        <dbReference type="ARBA" id="ARBA00022989"/>
    </source>
</evidence>
<protein>
    <submittedName>
        <fullName evidence="8">pH signal transduction protein PalI, putative</fullName>
    </submittedName>
</protein>
<dbReference type="RefSeq" id="XP_003010257.1">
    <property type="nucleotide sequence ID" value="XM_003010211.1"/>
</dbReference>
<evidence type="ECO:0000256" key="7">
    <source>
        <dbReference type="SAM" id="SignalP"/>
    </source>
</evidence>
<dbReference type="GO" id="GO:0005886">
    <property type="term" value="C:plasma membrane"/>
    <property type="evidence" value="ECO:0007669"/>
    <property type="project" value="InterPro"/>
</dbReference>
<dbReference type="AlphaFoldDB" id="D4B4X2"/>
<dbReference type="KEGG" id="abe:ARB_03512"/>
<dbReference type="STRING" id="663331.D4B4X2"/>
<feature type="region of interest" description="Disordered" evidence="5">
    <location>
        <begin position="482"/>
        <end position="524"/>
    </location>
</feature>
<evidence type="ECO:0000256" key="1">
    <source>
        <dbReference type="ARBA" id="ARBA00004141"/>
    </source>
</evidence>
<feature type="signal peptide" evidence="7">
    <location>
        <begin position="1"/>
        <end position="26"/>
    </location>
</feature>
<feature type="compositionally biased region" description="Basic and acidic residues" evidence="5">
    <location>
        <begin position="242"/>
        <end position="255"/>
    </location>
</feature>
<dbReference type="PANTHER" id="PTHR28013">
    <property type="entry name" value="PROTEIN DCV1-RELATED"/>
    <property type="match status" value="1"/>
</dbReference>
<dbReference type="GO" id="GO:0035838">
    <property type="term" value="C:growing cell tip"/>
    <property type="evidence" value="ECO:0007669"/>
    <property type="project" value="TreeGrafter"/>
</dbReference>
<feature type="compositionally biased region" description="Basic and acidic residues" evidence="5">
    <location>
        <begin position="421"/>
        <end position="430"/>
    </location>
</feature>
<comment type="caution">
    <text evidence="8">The sequence shown here is derived from an EMBL/GenBank/DDBJ whole genome shotgun (WGS) entry which is preliminary data.</text>
</comment>
<dbReference type="InterPro" id="IPR051380">
    <property type="entry name" value="pH-response_reg_palI/RIM9"/>
</dbReference>
<evidence type="ECO:0000313" key="8">
    <source>
        <dbReference type="EMBL" id="EFE29617.1"/>
    </source>
</evidence>
<dbReference type="PANTHER" id="PTHR28013:SF3">
    <property type="entry name" value="PROTEIN DCV1-RELATED"/>
    <property type="match status" value="1"/>
</dbReference>
<dbReference type="eggNOG" id="ENOG502QVGD">
    <property type="taxonomic scope" value="Eukaryota"/>
</dbReference>
<evidence type="ECO:0000256" key="2">
    <source>
        <dbReference type="ARBA" id="ARBA00022692"/>
    </source>
</evidence>
<feature type="transmembrane region" description="Helical" evidence="6">
    <location>
        <begin position="124"/>
        <end position="150"/>
    </location>
</feature>
<accession>D4B4X2</accession>
<feature type="chain" id="PRO_5003054522" evidence="7">
    <location>
        <begin position="27"/>
        <end position="738"/>
    </location>
</feature>
<feature type="region of interest" description="Disordered" evidence="5">
    <location>
        <begin position="239"/>
        <end position="456"/>
    </location>
</feature>
<feature type="transmembrane region" description="Helical" evidence="6">
    <location>
        <begin position="691"/>
        <end position="724"/>
    </location>
</feature>
<keyword evidence="2 6" id="KW-0812">Transmembrane</keyword>
<gene>
    <name evidence="8" type="ORF">ARB_03512</name>
</gene>
<comment type="subcellular location">
    <subcellularLocation>
        <location evidence="1">Membrane</location>
        <topology evidence="1">Multi-pass membrane protein</topology>
    </subcellularLocation>
</comment>
<proteinExistence type="predicted"/>
<name>D4B4X2_ARTBC</name>
<organism evidence="8 9">
    <name type="scientific">Arthroderma benhamiae (strain ATCC MYA-4681 / CBS 112371)</name>
    <name type="common">Trichophyton mentagrophytes</name>
    <dbReference type="NCBI Taxonomy" id="663331"/>
    <lineage>
        <taxon>Eukaryota</taxon>
        <taxon>Fungi</taxon>
        <taxon>Dikarya</taxon>
        <taxon>Ascomycota</taxon>
        <taxon>Pezizomycotina</taxon>
        <taxon>Eurotiomycetes</taxon>
        <taxon>Eurotiomycetidae</taxon>
        <taxon>Onygenales</taxon>
        <taxon>Arthrodermataceae</taxon>
        <taxon>Trichophyton</taxon>
    </lineage>
</organism>
<dbReference type="EMBL" id="ABSU01000035">
    <property type="protein sequence ID" value="EFE29617.1"/>
    <property type="molecule type" value="Genomic_DNA"/>
</dbReference>
<dbReference type="Pfam" id="PF06687">
    <property type="entry name" value="SUR7"/>
    <property type="match status" value="1"/>
</dbReference>
<keyword evidence="3 6" id="KW-1133">Transmembrane helix</keyword>
<feature type="compositionally biased region" description="Basic and acidic residues" evidence="5">
    <location>
        <begin position="358"/>
        <end position="368"/>
    </location>
</feature>
<sequence>MLLKPATPLSVLLFAAFALLLLSVLSTPVIKGIPLATYNDITFGVFGWCRRNRCSAFTIGYKDDARDGAFGDPNADGDFNLPASIRHTLSSLLIVHPIAAFLTLVCFGLAAAAHLHAPSHSPRYLLGLLILLLPTLLVSLLAFLVDILLFVPHLKWGGWIVLAATVILTTCGILTCAMRRTLVSRKARKRRIAENAEMNGENFYNRQNSYKMDPPSTVNVEAKEDALSTVPTAETVATFARFESESRPRDGDSRRMRPRAPPPPASNERYWAPSETDIGTMEPPETPANQDGPYSHFAPPRRQPSKNTMANNYYGGPNHGYGGRGRSNPSMRRDGRGGRGDRAGRGHPYRDPPPPGYRPERNPSRGRDYPPGPGDHGPYPNRSRSGRGRRGGPSPGPPRRPRRDDDAMYGAAPAAGGLGGRDIEMERSRGDAYTSTITQSEISNLSETNTNPKHTKSKHEISLFLLLTSSIILSAFIPARSGWTKNDQPLSPIDARGSPSPLGATNAQPRDMTRSPPRAAPHPTNTYYEDVETRFTNTSNPDPAFIPSALTPGSIAPEPDQRTSVDAVHGMRSPVSDISHFTSISQRGINPKWQPPEWDNPREKVQKQREALLVNNPDFQLSTDSTRAAKQTAGLGFNTFCFSLFSCYSYVMRSRAAEYLLLTTSLSFSFEPLLSPVHSSCCVCMLTPYGYASFLFFSFSFCFFFYFFFSFLFSFFISFFIFIFNSHCLDGFFEQGWD</sequence>
<evidence type="ECO:0000256" key="4">
    <source>
        <dbReference type="ARBA" id="ARBA00023136"/>
    </source>
</evidence>
<evidence type="ECO:0000256" key="5">
    <source>
        <dbReference type="SAM" id="MobiDB-lite"/>
    </source>
</evidence>
<feature type="compositionally biased region" description="Basic and acidic residues" evidence="5">
    <location>
        <begin position="331"/>
        <end position="350"/>
    </location>
</feature>
<dbReference type="GeneID" id="9525525"/>
<feature type="transmembrane region" description="Helical" evidence="6">
    <location>
        <begin position="89"/>
        <end position="112"/>
    </location>
</feature>
<evidence type="ECO:0000313" key="9">
    <source>
        <dbReference type="Proteomes" id="UP000008866"/>
    </source>
</evidence>
<reference evidence="9" key="1">
    <citation type="journal article" date="2011" name="Genome Biol.">
        <title>Comparative and functional genomics provide insights into the pathogenicity of dermatophytic fungi.</title>
        <authorList>
            <person name="Burmester A."/>
            <person name="Shelest E."/>
            <person name="Gloeckner G."/>
            <person name="Heddergott C."/>
            <person name="Schindler S."/>
            <person name="Staib P."/>
            <person name="Heidel A."/>
            <person name="Felder M."/>
            <person name="Petzold A."/>
            <person name="Szafranski K."/>
            <person name="Feuermann M."/>
            <person name="Pedruzzi I."/>
            <person name="Priebe S."/>
            <person name="Groth M."/>
            <person name="Winkler R."/>
            <person name="Li W."/>
            <person name="Kniemeyer O."/>
            <person name="Schroeckh V."/>
            <person name="Hertweck C."/>
            <person name="Hube B."/>
            <person name="White T.C."/>
            <person name="Platzer M."/>
            <person name="Guthke R."/>
            <person name="Heitman J."/>
            <person name="Woestemeyer J."/>
            <person name="Zipfel P.F."/>
            <person name="Monod M."/>
            <person name="Brakhage A.A."/>
        </authorList>
    </citation>
    <scope>NUCLEOTIDE SEQUENCE [LARGE SCALE GENOMIC DNA]</scope>
    <source>
        <strain evidence="9">ATCC MYA-4681 / CBS 112371</strain>
    </source>
</reference>